<evidence type="ECO:0000256" key="3">
    <source>
        <dbReference type="ARBA" id="ARBA00022692"/>
    </source>
</evidence>
<dbReference type="PIRSF" id="PIRSF002419">
    <property type="entry name" value="Tetraspanin"/>
    <property type="match status" value="1"/>
</dbReference>
<feature type="transmembrane region" description="Helical" evidence="6">
    <location>
        <begin position="28"/>
        <end position="54"/>
    </location>
</feature>
<name>A0AAF3JB23_9BILA</name>
<evidence type="ECO:0000313" key="7">
    <source>
        <dbReference type="Proteomes" id="UP000887575"/>
    </source>
</evidence>
<dbReference type="Gene3D" id="1.10.1450.10">
    <property type="entry name" value="Tetraspanin"/>
    <property type="match status" value="1"/>
</dbReference>
<organism evidence="7 8">
    <name type="scientific">Mesorhabditis belari</name>
    <dbReference type="NCBI Taxonomy" id="2138241"/>
    <lineage>
        <taxon>Eukaryota</taxon>
        <taxon>Metazoa</taxon>
        <taxon>Ecdysozoa</taxon>
        <taxon>Nematoda</taxon>
        <taxon>Chromadorea</taxon>
        <taxon>Rhabditida</taxon>
        <taxon>Rhabditina</taxon>
        <taxon>Rhabditomorpha</taxon>
        <taxon>Rhabditoidea</taxon>
        <taxon>Rhabditidae</taxon>
        <taxon>Mesorhabditinae</taxon>
        <taxon>Mesorhabditis</taxon>
    </lineage>
</organism>
<reference evidence="8" key="1">
    <citation type="submission" date="2024-02" db="UniProtKB">
        <authorList>
            <consortium name="WormBaseParasite"/>
        </authorList>
    </citation>
    <scope>IDENTIFICATION</scope>
</reference>
<dbReference type="AlphaFoldDB" id="A0AAF3JB23"/>
<proteinExistence type="inferred from homology"/>
<dbReference type="PANTHER" id="PTHR19282">
    <property type="entry name" value="TETRASPANIN"/>
    <property type="match status" value="1"/>
</dbReference>
<keyword evidence="3 6" id="KW-0812">Transmembrane</keyword>
<dbReference type="WBParaSite" id="MBELARI_LOCUS7541">
    <property type="protein sequence ID" value="MBELARI_LOCUS7541"/>
    <property type="gene ID" value="MBELARI_LOCUS7541"/>
</dbReference>
<evidence type="ECO:0000256" key="5">
    <source>
        <dbReference type="ARBA" id="ARBA00023136"/>
    </source>
</evidence>
<sequence length="288" mass="32732">MAPSRAYEWKPLPPQQKSDGCGIGCFRLFFYTLSTISIALSLGLIGASIYSIVLREELPALLHSSSYSYLLFGLLGIGGFSLLTSFICCSAARQKCVTTFFIFLLFISFLAEATLSYLVLVEGMTAERNIRRNFQSDVFNEYGIDMEITKSIDSVQIEGHCCGAYGFDDFLKNSQSEEEEEEYVEGQRKPRRQYVPDTCCKTVKRSCGLNDHPSNIYYTGCENYLQESVKQHFHCLFFTCFFAAFVHFLQLLFTWCLCCRLGKCEKSPLPDHLPINKANSIHEMSLFD</sequence>
<dbReference type="Pfam" id="PF00335">
    <property type="entry name" value="Tetraspanin"/>
    <property type="match status" value="1"/>
</dbReference>
<dbReference type="InterPro" id="IPR008952">
    <property type="entry name" value="Tetraspanin_EC2_sf"/>
</dbReference>
<keyword evidence="4 6" id="KW-1133">Transmembrane helix</keyword>
<feature type="transmembrane region" description="Helical" evidence="6">
    <location>
        <begin position="236"/>
        <end position="258"/>
    </location>
</feature>
<dbReference type="Proteomes" id="UP000887575">
    <property type="component" value="Unassembled WGS sequence"/>
</dbReference>
<protein>
    <recommendedName>
        <fullName evidence="6">Tetraspanin</fullName>
    </recommendedName>
</protein>
<evidence type="ECO:0000256" key="1">
    <source>
        <dbReference type="ARBA" id="ARBA00004141"/>
    </source>
</evidence>
<dbReference type="SUPFAM" id="SSF48652">
    <property type="entry name" value="Tetraspanin"/>
    <property type="match status" value="1"/>
</dbReference>
<feature type="transmembrane region" description="Helical" evidence="6">
    <location>
        <begin position="100"/>
        <end position="120"/>
    </location>
</feature>
<evidence type="ECO:0000256" key="6">
    <source>
        <dbReference type="RuleBase" id="RU361218"/>
    </source>
</evidence>
<comment type="subcellular location">
    <subcellularLocation>
        <location evidence="1 6">Membrane</location>
        <topology evidence="1 6">Multi-pass membrane protein</topology>
    </subcellularLocation>
</comment>
<feature type="transmembrane region" description="Helical" evidence="6">
    <location>
        <begin position="66"/>
        <end position="88"/>
    </location>
</feature>
<dbReference type="InterPro" id="IPR018499">
    <property type="entry name" value="Tetraspanin/Peripherin"/>
</dbReference>
<accession>A0AAF3JB23</accession>
<keyword evidence="5 6" id="KW-0472">Membrane</keyword>
<dbReference type="GO" id="GO:0005886">
    <property type="term" value="C:plasma membrane"/>
    <property type="evidence" value="ECO:0007669"/>
    <property type="project" value="TreeGrafter"/>
</dbReference>
<evidence type="ECO:0000256" key="2">
    <source>
        <dbReference type="ARBA" id="ARBA00006840"/>
    </source>
</evidence>
<keyword evidence="7" id="KW-1185">Reference proteome</keyword>
<comment type="similarity">
    <text evidence="2 6">Belongs to the tetraspanin (TM4SF) family.</text>
</comment>
<dbReference type="PANTHER" id="PTHR19282:SF516">
    <property type="entry name" value="TETRASPANIN"/>
    <property type="match status" value="1"/>
</dbReference>
<evidence type="ECO:0000256" key="4">
    <source>
        <dbReference type="ARBA" id="ARBA00022989"/>
    </source>
</evidence>
<evidence type="ECO:0000313" key="8">
    <source>
        <dbReference type="WBParaSite" id="MBELARI_LOCUS7541"/>
    </source>
</evidence>
<dbReference type="InterPro" id="IPR000301">
    <property type="entry name" value="Tetraspanin_animals"/>
</dbReference>